<dbReference type="CDD" id="cd07007">
    <property type="entry name" value="cupin_CapF-like_C"/>
    <property type="match status" value="1"/>
</dbReference>
<dbReference type="Proteomes" id="UP000008639">
    <property type="component" value="Chromosome"/>
</dbReference>
<dbReference type="Pfam" id="PF14667">
    <property type="entry name" value="Polysacc_synt_C"/>
    <property type="match status" value="1"/>
</dbReference>
<evidence type="ECO:0000259" key="1">
    <source>
        <dbReference type="Pfam" id="PF01370"/>
    </source>
</evidence>
<evidence type="ECO:0000313" key="4">
    <source>
        <dbReference type="Proteomes" id="UP000008639"/>
    </source>
</evidence>
<dbReference type="eggNOG" id="COG0451">
    <property type="taxonomic scope" value="Bacteria"/>
</dbReference>
<dbReference type="Gene3D" id="2.60.120.10">
    <property type="entry name" value="Jelly Rolls"/>
    <property type="match status" value="1"/>
</dbReference>
<reference evidence="3 4" key="1">
    <citation type="journal article" date="2011" name="Stand. Genomic Sci.">
        <title>Complete genome sequence of Arthrobacter phenanthrenivorans type strain (Sphe3).</title>
        <authorList>
            <person name="Kallimanis A."/>
            <person name="Labutti K.M."/>
            <person name="Lapidus A."/>
            <person name="Clum A."/>
            <person name="Lykidis A."/>
            <person name="Mavromatis K."/>
            <person name="Pagani I."/>
            <person name="Liolios K."/>
            <person name="Ivanova N."/>
            <person name="Goodwin L."/>
            <person name="Pitluck S."/>
            <person name="Chen A."/>
            <person name="Palaniappan K."/>
            <person name="Markowitz V."/>
            <person name="Bristow J."/>
            <person name="Velentzas A.D."/>
            <person name="Perisynakis A."/>
            <person name="Ouzounis C.C."/>
            <person name="Kyrpides N.C."/>
            <person name="Koukkou A.I."/>
            <person name="Drainas C."/>
        </authorList>
    </citation>
    <scope>NUCLEOTIDE SEQUENCE [LARGE SCALE GENOMIC DNA]</scope>
    <source>
        <strain evidence="4">DSM 18606 / JCM 16027 / LMG 23796 / Sphe3</strain>
    </source>
</reference>
<dbReference type="EMBL" id="CP002379">
    <property type="protein sequence ID" value="ADX73682.1"/>
    <property type="molecule type" value="Genomic_DNA"/>
</dbReference>
<accession>F0M7G3</accession>
<protein>
    <submittedName>
        <fullName evidence="3">dTDP-4-dehydrorhamnose 3,5-epimerase-like enzyme</fullName>
    </submittedName>
</protein>
<dbReference type="SUPFAM" id="SSF51182">
    <property type="entry name" value="RmlC-like cupins"/>
    <property type="match status" value="1"/>
</dbReference>
<dbReference type="InterPro" id="IPR001509">
    <property type="entry name" value="Epimerase_deHydtase"/>
</dbReference>
<organism evidence="3 4">
    <name type="scientific">Pseudarthrobacter phenanthrenivorans (strain DSM 18606 / JCM 16027 / LMG 23796 / Sphe3)</name>
    <name type="common">Arthrobacter phenanthrenivorans</name>
    <dbReference type="NCBI Taxonomy" id="930171"/>
    <lineage>
        <taxon>Bacteria</taxon>
        <taxon>Bacillati</taxon>
        <taxon>Actinomycetota</taxon>
        <taxon>Actinomycetes</taxon>
        <taxon>Micrococcales</taxon>
        <taxon>Micrococcaceae</taxon>
        <taxon>Pseudarthrobacter</taxon>
    </lineage>
</organism>
<dbReference type="AlphaFoldDB" id="F0M7G3"/>
<dbReference type="eggNOG" id="COG1898">
    <property type="taxonomic scope" value="Bacteria"/>
</dbReference>
<dbReference type="Pfam" id="PF01370">
    <property type="entry name" value="Epimerase"/>
    <property type="match status" value="1"/>
</dbReference>
<dbReference type="InterPro" id="IPR036291">
    <property type="entry name" value="NAD(P)-bd_dom_sf"/>
</dbReference>
<dbReference type="InterPro" id="IPR014710">
    <property type="entry name" value="RmlC-like_jellyroll"/>
</dbReference>
<gene>
    <name evidence="3" type="ordered locus">Asphe3_25570</name>
</gene>
<dbReference type="KEGG" id="apn:Asphe3_25570"/>
<dbReference type="InterPro" id="IPR011051">
    <property type="entry name" value="RmlC_Cupin_sf"/>
</dbReference>
<dbReference type="InterPro" id="IPR029303">
    <property type="entry name" value="CapF_C"/>
</dbReference>
<evidence type="ECO:0000313" key="3">
    <source>
        <dbReference type="EMBL" id="ADX73682.1"/>
    </source>
</evidence>
<dbReference type="Gene3D" id="3.40.50.720">
    <property type="entry name" value="NAD(P)-binding Rossmann-like Domain"/>
    <property type="match status" value="1"/>
</dbReference>
<sequence length="363" mass="39500">MKIVLTGSNGFLGWHTRVLAHSLGKETEALALGGKFDDAAAVAAVEQAELLVHVAGVNRGDDEAVRSGNIRFAEQLAETLGAAGSKPATVVYANSIQAGNGTAYGSGKEEAGRILKAAAERAGSRFVDVKLPNLFGEHGTPFYNSVVATFCRLAAEGKPLQVQDDKDLLLLHVQTAAEVLLGVHEPEDALRLATSRRVSEVANLIESMAATYSKGTIPDISQAFDRDMFNTYRSFLVGDRLPIPLDRKEDERGAFFEVVRSSGGEGQSSFSTTMPGITRGQHYHRRKIERFTVLSGTAEIAMRRLFSEEVVTYRVDGENPVAIDMPTMWSHNITNTGTDNLYTMFWISELFDPASPDTFPEEV</sequence>
<dbReference type="STRING" id="930171.Asphe3_25570"/>
<feature type="domain" description="NAD-dependent epimerase/dehydratase" evidence="1">
    <location>
        <begin position="5"/>
        <end position="166"/>
    </location>
</feature>
<evidence type="ECO:0000259" key="2">
    <source>
        <dbReference type="Pfam" id="PF14667"/>
    </source>
</evidence>
<feature type="domain" description="Capsular polysaccharide assembling protein CapF C-terminal" evidence="2">
    <location>
        <begin position="249"/>
        <end position="359"/>
    </location>
</feature>
<name>F0M7G3_PSEPM</name>
<dbReference type="RefSeq" id="WP_013601592.1">
    <property type="nucleotide sequence ID" value="NC_015145.1"/>
</dbReference>
<dbReference type="SUPFAM" id="SSF51735">
    <property type="entry name" value="NAD(P)-binding Rossmann-fold domains"/>
    <property type="match status" value="1"/>
</dbReference>
<proteinExistence type="predicted"/>
<dbReference type="OrthoDB" id="9801785at2"/>
<dbReference type="HOGENOM" id="CLU_063221_0_0_11"/>